<reference evidence="4" key="1">
    <citation type="submission" date="2021-02" db="EMBL/GenBank/DDBJ databases">
        <authorList>
            <person name="Nowell W R."/>
        </authorList>
    </citation>
    <scope>NUCLEOTIDE SEQUENCE</scope>
</reference>
<dbReference type="Pfam" id="PF01823">
    <property type="entry name" value="MACPF"/>
    <property type="match status" value="1"/>
</dbReference>
<organism evidence="4 10">
    <name type="scientific">Rotaria magnacalcarata</name>
    <dbReference type="NCBI Taxonomy" id="392030"/>
    <lineage>
        <taxon>Eukaryota</taxon>
        <taxon>Metazoa</taxon>
        <taxon>Spiralia</taxon>
        <taxon>Gnathifera</taxon>
        <taxon>Rotifera</taxon>
        <taxon>Eurotatoria</taxon>
        <taxon>Bdelloidea</taxon>
        <taxon>Philodinida</taxon>
        <taxon>Philodinidae</taxon>
        <taxon>Rotaria</taxon>
    </lineage>
</organism>
<dbReference type="PROSITE" id="PS51412">
    <property type="entry name" value="MACPF_2"/>
    <property type="match status" value="1"/>
</dbReference>
<evidence type="ECO:0008006" key="11">
    <source>
        <dbReference type="Google" id="ProtNLM"/>
    </source>
</evidence>
<dbReference type="Proteomes" id="UP000681967">
    <property type="component" value="Unassembled WGS sequence"/>
</dbReference>
<sequence>MELSDNFRFVIEEMPCCQEDNPDIEDYIKEFVFDYFGFTYVTQILLGGIAQQNILMNRTSQEQLEKKGLVVTHEAKVTFDRATNASLSASVGTTNSATNSNYTSFMKEVLSMHITTLGGVPHLHSFSEWASTVAANPVIVEFTLRDIFRLLTKQHFPNDPLIKNKSKLIEQALTKYLDASPYCFDKCGGDDEHGACEPTGYFQFGICKCKPEWTGYNCQKVAEPEILLGTICGLNYRHLSLNVNCGGLRPKDQGCPTGWGQYEWSPTELTTCYKEKSERGAPVVGTLCGLYSEYHAMKQNINCNMNVNTKTGTCPSNYHKFFEAYQPTAWESSVYIIGGAVCASLNAKEDLPGTLCGMQIEHTIDGPSCNHYNPGLRQCPVGYSVQATSFKMVIYLVCVKL</sequence>
<evidence type="ECO:0000313" key="6">
    <source>
        <dbReference type="EMBL" id="CAF2065123.1"/>
    </source>
</evidence>
<feature type="domain" description="MACPF" evidence="3">
    <location>
        <begin position="1"/>
        <end position="184"/>
    </location>
</feature>
<dbReference type="PROSITE" id="PS00022">
    <property type="entry name" value="EGF_1"/>
    <property type="match status" value="1"/>
</dbReference>
<evidence type="ECO:0000313" key="8">
    <source>
        <dbReference type="EMBL" id="CAF3805067.1"/>
    </source>
</evidence>
<dbReference type="EMBL" id="CAJNOW010005167">
    <property type="protein sequence ID" value="CAF1441399.1"/>
    <property type="molecule type" value="Genomic_DNA"/>
</dbReference>
<evidence type="ECO:0000256" key="1">
    <source>
        <dbReference type="PROSITE-ProRule" id="PRU00076"/>
    </source>
</evidence>
<evidence type="ECO:0000313" key="4">
    <source>
        <dbReference type="EMBL" id="CAF1441399.1"/>
    </source>
</evidence>
<dbReference type="Proteomes" id="UP000663824">
    <property type="component" value="Unassembled WGS sequence"/>
</dbReference>
<protein>
    <recommendedName>
        <fullName evidence="11">EGF-like domain-containing protein</fullName>
    </recommendedName>
</protein>
<evidence type="ECO:0000259" key="2">
    <source>
        <dbReference type="PROSITE" id="PS50026"/>
    </source>
</evidence>
<dbReference type="EMBL" id="CAJOBH010000385">
    <property type="protein sequence ID" value="CAF3787609.1"/>
    <property type="molecule type" value="Genomic_DNA"/>
</dbReference>
<keyword evidence="1" id="KW-0245">EGF-like domain</keyword>
<dbReference type="InterPro" id="IPR020864">
    <property type="entry name" value="MACPF"/>
</dbReference>
<dbReference type="EMBL" id="CAJOBI010152043">
    <property type="protein sequence ID" value="CAF4814948.1"/>
    <property type="molecule type" value="Genomic_DNA"/>
</dbReference>
<name>A0A815NLK6_9BILA</name>
<dbReference type="EMBL" id="CAJNRE010007394">
    <property type="protein sequence ID" value="CAF2065123.1"/>
    <property type="molecule type" value="Genomic_DNA"/>
</dbReference>
<dbReference type="AlphaFoldDB" id="A0A815NLK6"/>
<dbReference type="EMBL" id="CAJNOV010017716">
    <property type="protein sequence ID" value="CAF1611629.1"/>
    <property type="molecule type" value="Genomic_DNA"/>
</dbReference>
<proteinExistence type="predicted"/>
<dbReference type="Proteomes" id="UP000663855">
    <property type="component" value="Unassembled WGS sequence"/>
</dbReference>
<dbReference type="Proteomes" id="UP000663834">
    <property type="component" value="Unassembled WGS sequence"/>
</dbReference>
<dbReference type="InterPro" id="IPR000742">
    <property type="entry name" value="EGF"/>
</dbReference>
<dbReference type="OrthoDB" id="10060579at2759"/>
<evidence type="ECO:0000313" key="7">
    <source>
        <dbReference type="EMBL" id="CAF3787609.1"/>
    </source>
</evidence>
<evidence type="ECO:0000259" key="3">
    <source>
        <dbReference type="PROSITE" id="PS51412"/>
    </source>
</evidence>
<dbReference type="PROSITE" id="PS50026">
    <property type="entry name" value="EGF_3"/>
    <property type="match status" value="1"/>
</dbReference>
<gene>
    <name evidence="7" type="ORF">BYL167_LOCUS2265</name>
    <name evidence="5" type="ORF">CJN711_LOCUS36577</name>
    <name evidence="8" type="ORF">GIL414_LOCUS1312</name>
    <name evidence="4" type="ORF">KQP761_LOCUS11522</name>
    <name evidence="6" type="ORF">MBJ925_LOCUS15665</name>
    <name evidence="9" type="ORF">SMN809_LOCUS47764</name>
</gene>
<accession>A0A815NLK6</accession>
<feature type="domain" description="EGF-like" evidence="2">
    <location>
        <begin position="179"/>
        <end position="219"/>
    </location>
</feature>
<comment type="caution">
    <text evidence="1">Lacks conserved residue(s) required for the propagation of feature annotation.</text>
</comment>
<feature type="disulfide bond" evidence="1">
    <location>
        <begin position="209"/>
        <end position="218"/>
    </location>
</feature>
<evidence type="ECO:0000313" key="10">
    <source>
        <dbReference type="Proteomes" id="UP000663834"/>
    </source>
</evidence>
<comment type="caution">
    <text evidence="4">The sequence shown here is derived from an EMBL/GenBank/DDBJ whole genome shotgun (WGS) entry which is preliminary data.</text>
</comment>
<evidence type="ECO:0000313" key="5">
    <source>
        <dbReference type="EMBL" id="CAF1611629.1"/>
    </source>
</evidence>
<keyword evidence="1" id="KW-1015">Disulfide bond</keyword>
<dbReference type="Proteomes" id="UP000676336">
    <property type="component" value="Unassembled WGS sequence"/>
</dbReference>
<evidence type="ECO:0000313" key="9">
    <source>
        <dbReference type="EMBL" id="CAF4814948.1"/>
    </source>
</evidence>
<dbReference type="EMBL" id="CAJOBJ010000211">
    <property type="protein sequence ID" value="CAF3805067.1"/>
    <property type="molecule type" value="Genomic_DNA"/>
</dbReference>
<dbReference type="Proteomes" id="UP000681720">
    <property type="component" value="Unassembled WGS sequence"/>
</dbReference>